<dbReference type="OrthoDB" id="424426at2"/>
<organism evidence="1 4">
    <name type="scientific">Paracoccus versutus</name>
    <name type="common">Thiobacillus versutus</name>
    <dbReference type="NCBI Taxonomy" id="34007"/>
    <lineage>
        <taxon>Bacteria</taxon>
        <taxon>Pseudomonadati</taxon>
        <taxon>Pseudomonadota</taxon>
        <taxon>Alphaproteobacteria</taxon>
        <taxon>Rhodobacterales</taxon>
        <taxon>Paracoccaceae</taxon>
        <taxon>Paracoccus</taxon>
    </lineage>
</organism>
<dbReference type="EMBL" id="QTUJ01000004">
    <property type="protein sequence ID" value="REF67568.1"/>
    <property type="molecule type" value="Genomic_DNA"/>
</dbReference>
<comment type="caution">
    <text evidence="1">The sequence shown here is derived from an EMBL/GenBank/DDBJ whole genome shotgun (WGS) entry which is preliminary data.</text>
</comment>
<dbReference type="Proteomes" id="UP000256794">
    <property type="component" value="Unassembled WGS sequence"/>
</dbReference>
<dbReference type="RefSeq" id="WP_036752083.1">
    <property type="nucleotide sequence ID" value="NZ_CP035284.1"/>
</dbReference>
<dbReference type="CDD" id="cd02980">
    <property type="entry name" value="TRX_Fd_family"/>
    <property type="match status" value="1"/>
</dbReference>
<gene>
    <name evidence="2" type="ORF">ATH84_1001352</name>
    <name evidence="1" type="ORF">BDD41_4598</name>
</gene>
<dbReference type="SUPFAM" id="SSF52833">
    <property type="entry name" value="Thioredoxin-like"/>
    <property type="match status" value="1"/>
</dbReference>
<protein>
    <submittedName>
        <fullName evidence="1 2">Metal-binding protein</fullName>
    </submittedName>
</protein>
<dbReference type="eggNOG" id="COG5469">
    <property type="taxonomic scope" value="Bacteria"/>
</dbReference>
<dbReference type="InterPro" id="IPR036249">
    <property type="entry name" value="Thioredoxin-like_sf"/>
</dbReference>
<evidence type="ECO:0000313" key="4">
    <source>
        <dbReference type="Proteomes" id="UP000256941"/>
    </source>
</evidence>
<dbReference type="Gene3D" id="3.40.30.10">
    <property type="entry name" value="Glutaredoxin"/>
    <property type="match status" value="1"/>
</dbReference>
<reference evidence="3 4" key="1">
    <citation type="submission" date="2018-08" db="EMBL/GenBank/DDBJ databases">
        <title>Genomic Encyclopedia of Archaeal and Bacterial Type Strains, Phase II (KMG-II): from individual species to whole genera.</title>
        <authorList>
            <person name="Goeker M."/>
        </authorList>
    </citation>
    <scope>NUCLEOTIDE SEQUENCE [LARGE SCALE GENOMIC DNA]</scope>
    <source>
        <strain evidence="1 4">DSM 17099</strain>
        <strain evidence="2 3">DSM 582</strain>
    </source>
</reference>
<dbReference type="EMBL" id="QUMX01000001">
    <property type="protein sequence ID" value="REG57301.1"/>
    <property type="molecule type" value="Genomic_DNA"/>
</dbReference>
<sequence>MTVTLHVCITCRAGQPVPEGEPVPGARLHDALAAEGAPDGVRIVPVECLSACANGAAIALSAPGRWTYVYGRMSAEDATEILLGAAAYAQAPDGIVPWRERVTIFRKRSLARIPPIG</sequence>
<evidence type="ECO:0000313" key="3">
    <source>
        <dbReference type="Proteomes" id="UP000256794"/>
    </source>
</evidence>
<accession>A0A099FN92</accession>
<name>A0A099FN92_PARVE</name>
<evidence type="ECO:0000313" key="2">
    <source>
        <dbReference type="EMBL" id="REG57301.1"/>
    </source>
</evidence>
<dbReference type="Pfam" id="PF07845">
    <property type="entry name" value="DUF1636"/>
    <property type="match status" value="1"/>
</dbReference>
<dbReference type="Proteomes" id="UP000256941">
    <property type="component" value="Unassembled WGS sequence"/>
</dbReference>
<evidence type="ECO:0000313" key="1">
    <source>
        <dbReference type="EMBL" id="REF67568.1"/>
    </source>
</evidence>
<proteinExistence type="predicted"/>
<dbReference type="InterPro" id="IPR012863">
    <property type="entry name" value="DUF1636"/>
</dbReference>
<dbReference type="AlphaFoldDB" id="A0A099FN92"/>
<keyword evidence="3" id="KW-1185">Reference proteome</keyword>
<accession>A0A3D9XDH7</accession>